<keyword evidence="7" id="KW-0472">Membrane</keyword>
<evidence type="ECO:0000256" key="3">
    <source>
        <dbReference type="ARBA" id="ARBA00022723"/>
    </source>
</evidence>
<dbReference type="FunFam" id="3.40.30.10:FF:000013">
    <property type="entry name" value="Blast:Protein SCO1 homolog, mitochondrial"/>
    <property type="match status" value="1"/>
</dbReference>
<reference evidence="12 13" key="1">
    <citation type="journal article" date="2024" name="Nat. Commun.">
        <title>Phylogenomics reveals the evolutionary origins of lichenization in chlorophyte algae.</title>
        <authorList>
            <person name="Puginier C."/>
            <person name="Libourel C."/>
            <person name="Otte J."/>
            <person name="Skaloud P."/>
            <person name="Haon M."/>
            <person name="Grisel S."/>
            <person name="Petersen M."/>
            <person name="Berrin J.G."/>
            <person name="Delaux P.M."/>
            <person name="Dal Grande F."/>
            <person name="Keller J."/>
        </authorList>
    </citation>
    <scope>NUCLEOTIDE SEQUENCE [LARGE SCALE GENOMIC DNA]</scope>
    <source>
        <strain evidence="12 13">SAG 2043</strain>
    </source>
</reference>
<sequence>MAARRLAGLYHRRVLAGLLAENATSSHVDSTLAAAVQQIPYRTSWLPQARRFSTAAETPVAVRRGPVSYASLVLTLATGGGILYYFNTQKAKKLEDIRTQAASVGKAAIGGPFQLVDQTGKPFSDKNLLGKFALLYFGFTYCPDICPDELEKVAQAISAVEKDTGIQVQPVFISIDPERDSVPQVREYVKEFHPRMIGLTGTMDQVKAAARAYRVYFTKTDDEGPDYLVDHSIIEYLIDPKGEFVTFYGKNFTAKELAESMKKIVTSRTPASS</sequence>
<gene>
    <name evidence="12" type="ORF">WJX72_010700</name>
</gene>
<organism evidence="12 13">
    <name type="scientific">[Myrmecia] bisecta</name>
    <dbReference type="NCBI Taxonomy" id="41462"/>
    <lineage>
        <taxon>Eukaryota</taxon>
        <taxon>Viridiplantae</taxon>
        <taxon>Chlorophyta</taxon>
        <taxon>core chlorophytes</taxon>
        <taxon>Trebouxiophyceae</taxon>
        <taxon>Trebouxiales</taxon>
        <taxon>Trebouxiaceae</taxon>
        <taxon>Myrmecia</taxon>
    </lineage>
</organism>
<feature type="domain" description="Thioredoxin" evidence="11">
    <location>
        <begin position="102"/>
        <end position="266"/>
    </location>
</feature>
<evidence type="ECO:0000256" key="7">
    <source>
        <dbReference type="ARBA" id="ARBA00023136"/>
    </source>
</evidence>
<dbReference type="AlphaFoldDB" id="A0AAW1PBA2"/>
<comment type="subcellular location">
    <subcellularLocation>
        <location evidence="1 8">Mitochondrion inner membrane</location>
    </subcellularLocation>
</comment>
<dbReference type="InterPro" id="IPR013766">
    <property type="entry name" value="Thioredoxin_domain"/>
</dbReference>
<dbReference type="PANTHER" id="PTHR12151">
    <property type="entry name" value="ELECTRON TRANSPORT PROTIN SCO1/SENC FAMILY MEMBER"/>
    <property type="match status" value="1"/>
</dbReference>
<dbReference type="GO" id="GO:0033617">
    <property type="term" value="P:mitochondrial respiratory chain complex IV assembly"/>
    <property type="evidence" value="ECO:0007669"/>
    <property type="project" value="TreeGrafter"/>
</dbReference>
<dbReference type="InterPro" id="IPR003782">
    <property type="entry name" value="SCO1/SenC"/>
</dbReference>
<dbReference type="GO" id="GO:0006878">
    <property type="term" value="P:intracellular copper ion homeostasis"/>
    <property type="evidence" value="ECO:0007669"/>
    <property type="project" value="UniProtKB-UniRule"/>
</dbReference>
<proteinExistence type="inferred from homology"/>
<evidence type="ECO:0000259" key="11">
    <source>
        <dbReference type="PROSITE" id="PS51352"/>
    </source>
</evidence>
<keyword evidence="3 9" id="KW-0479">Metal-binding</keyword>
<evidence type="ECO:0000256" key="5">
    <source>
        <dbReference type="ARBA" id="ARBA00023008"/>
    </source>
</evidence>
<dbReference type="GO" id="GO:0005743">
    <property type="term" value="C:mitochondrial inner membrane"/>
    <property type="evidence" value="ECO:0007669"/>
    <property type="project" value="UniProtKB-SubCell"/>
</dbReference>
<keyword evidence="10" id="KW-1015">Disulfide bond</keyword>
<evidence type="ECO:0000256" key="2">
    <source>
        <dbReference type="ARBA" id="ARBA00010996"/>
    </source>
</evidence>
<evidence type="ECO:0000313" key="13">
    <source>
        <dbReference type="Proteomes" id="UP001489004"/>
    </source>
</evidence>
<dbReference type="Proteomes" id="UP001489004">
    <property type="component" value="Unassembled WGS sequence"/>
</dbReference>
<comment type="caution">
    <text evidence="12">The sequence shown here is derived from an EMBL/GenBank/DDBJ whole genome shotgun (WGS) entry which is preliminary data.</text>
</comment>
<feature type="disulfide bond" description="Redox-active" evidence="10">
    <location>
        <begin position="142"/>
        <end position="146"/>
    </location>
</feature>
<name>A0AAW1PBA2_9CHLO</name>
<comment type="similarity">
    <text evidence="2 8">Belongs to the SCO1/2 family.</text>
</comment>
<dbReference type="PANTHER" id="PTHR12151:SF5">
    <property type="entry name" value="AT19154P"/>
    <property type="match status" value="1"/>
</dbReference>
<evidence type="ECO:0000256" key="1">
    <source>
        <dbReference type="ARBA" id="ARBA00004273"/>
    </source>
</evidence>
<keyword evidence="13" id="KW-1185">Reference proteome</keyword>
<dbReference type="Pfam" id="PF02630">
    <property type="entry name" value="SCO1-SenC"/>
    <property type="match status" value="1"/>
</dbReference>
<dbReference type="CDD" id="cd02968">
    <property type="entry name" value="SCO"/>
    <property type="match status" value="1"/>
</dbReference>
<protein>
    <recommendedName>
        <fullName evidence="11">Thioredoxin domain-containing protein</fullName>
    </recommendedName>
</protein>
<feature type="binding site" evidence="9">
    <location>
        <position position="231"/>
    </location>
    <ligand>
        <name>Cu cation</name>
        <dbReference type="ChEBI" id="CHEBI:23378"/>
    </ligand>
</feature>
<evidence type="ECO:0000256" key="8">
    <source>
        <dbReference type="PIRNR" id="PIRNR037736"/>
    </source>
</evidence>
<feature type="binding site" evidence="9">
    <location>
        <position position="146"/>
    </location>
    <ligand>
        <name>Cu cation</name>
        <dbReference type="ChEBI" id="CHEBI:23378"/>
    </ligand>
</feature>
<evidence type="ECO:0000256" key="9">
    <source>
        <dbReference type="PIRSR" id="PIRSR037736-1"/>
    </source>
</evidence>
<accession>A0AAW1PBA2</accession>
<evidence type="ECO:0000256" key="4">
    <source>
        <dbReference type="ARBA" id="ARBA00022792"/>
    </source>
</evidence>
<feature type="binding site" evidence="9">
    <location>
        <position position="142"/>
    </location>
    <ligand>
        <name>Cu cation</name>
        <dbReference type="ChEBI" id="CHEBI:23378"/>
    </ligand>
</feature>
<dbReference type="PROSITE" id="PS51352">
    <property type="entry name" value="THIOREDOXIN_2"/>
    <property type="match status" value="1"/>
</dbReference>
<evidence type="ECO:0000256" key="10">
    <source>
        <dbReference type="PIRSR" id="PIRSR603782-2"/>
    </source>
</evidence>
<dbReference type="InterPro" id="IPR036249">
    <property type="entry name" value="Thioredoxin-like_sf"/>
</dbReference>
<keyword evidence="4 8" id="KW-0999">Mitochondrion inner membrane</keyword>
<evidence type="ECO:0000256" key="6">
    <source>
        <dbReference type="ARBA" id="ARBA00023128"/>
    </source>
</evidence>
<dbReference type="PIRSF" id="PIRSF037736">
    <property type="entry name" value="SCO1"/>
    <property type="match status" value="1"/>
</dbReference>
<dbReference type="EMBL" id="JALJOR010000013">
    <property type="protein sequence ID" value="KAK9807009.1"/>
    <property type="molecule type" value="Genomic_DNA"/>
</dbReference>
<dbReference type="GO" id="GO:0005507">
    <property type="term" value="F:copper ion binding"/>
    <property type="evidence" value="ECO:0007669"/>
    <property type="project" value="InterPro"/>
</dbReference>
<dbReference type="Gene3D" id="3.40.30.10">
    <property type="entry name" value="Glutaredoxin"/>
    <property type="match status" value="1"/>
</dbReference>
<keyword evidence="6 8" id="KW-0496">Mitochondrion</keyword>
<dbReference type="GO" id="GO:0016531">
    <property type="term" value="F:copper chaperone activity"/>
    <property type="evidence" value="ECO:0007669"/>
    <property type="project" value="InterPro"/>
</dbReference>
<dbReference type="InterPro" id="IPR017276">
    <property type="entry name" value="Synth_of_cyt-c-oxidase_Sco1/2"/>
</dbReference>
<dbReference type="SUPFAM" id="SSF52833">
    <property type="entry name" value="Thioredoxin-like"/>
    <property type="match status" value="1"/>
</dbReference>
<evidence type="ECO:0000313" key="12">
    <source>
        <dbReference type="EMBL" id="KAK9807009.1"/>
    </source>
</evidence>
<keyword evidence="5 9" id="KW-0186">Copper</keyword>